<proteinExistence type="predicted"/>
<sequence>MDKLLKKILDEIWMFLYVHLYASPIALVSFGFVALMLAIFWVIMPVI</sequence>
<keyword evidence="1" id="KW-1133">Transmembrane helix</keyword>
<dbReference type="AlphaFoldDB" id="A0A382DX65"/>
<dbReference type="EMBL" id="UINC01041450">
    <property type="protein sequence ID" value="SVB42739.1"/>
    <property type="molecule type" value="Genomic_DNA"/>
</dbReference>
<reference evidence="2" key="1">
    <citation type="submission" date="2018-05" db="EMBL/GenBank/DDBJ databases">
        <authorList>
            <person name="Lanie J.A."/>
            <person name="Ng W.-L."/>
            <person name="Kazmierczak K.M."/>
            <person name="Andrzejewski T.M."/>
            <person name="Davidsen T.M."/>
            <person name="Wayne K.J."/>
            <person name="Tettelin H."/>
            <person name="Glass J.I."/>
            <person name="Rusch D."/>
            <person name="Podicherti R."/>
            <person name="Tsui H.-C.T."/>
            <person name="Winkler M.E."/>
        </authorList>
    </citation>
    <scope>NUCLEOTIDE SEQUENCE</scope>
</reference>
<protein>
    <submittedName>
        <fullName evidence="2">Uncharacterized protein</fullName>
    </submittedName>
</protein>
<evidence type="ECO:0000313" key="2">
    <source>
        <dbReference type="EMBL" id="SVB42739.1"/>
    </source>
</evidence>
<keyword evidence="1" id="KW-0812">Transmembrane</keyword>
<accession>A0A382DX65</accession>
<organism evidence="2">
    <name type="scientific">marine metagenome</name>
    <dbReference type="NCBI Taxonomy" id="408172"/>
    <lineage>
        <taxon>unclassified sequences</taxon>
        <taxon>metagenomes</taxon>
        <taxon>ecological metagenomes</taxon>
    </lineage>
</organism>
<evidence type="ECO:0000256" key="1">
    <source>
        <dbReference type="SAM" id="Phobius"/>
    </source>
</evidence>
<feature type="transmembrane region" description="Helical" evidence="1">
    <location>
        <begin position="12"/>
        <end position="44"/>
    </location>
</feature>
<name>A0A382DX65_9ZZZZ</name>
<keyword evidence="1" id="KW-0472">Membrane</keyword>
<gene>
    <name evidence="2" type="ORF">METZ01_LOCUS195593</name>
</gene>